<feature type="compositionally biased region" description="Polar residues" evidence="5">
    <location>
        <begin position="78"/>
        <end position="87"/>
    </location>
</feature>
<dbReference type="PANTHER" id="PTHR13408:SF0">
    <property type="entry name" value="DNA-DIRECTED RNA POLYMERASE III SUBUNIT RPC4"/>
    <property type="match status" value="1"/>
</dbReference>
<dbReference type="GO" id="GO:0005666">
    <property type="term" value="C:RNA polymerase III complex"/>
    <property type="evidence" value="ECO:0007669"/>
    <property type="project" value="InterPro"/>
</dbReference>
<organism evidence="6 7">
    <name type="scientific">Eimeria acervulina</name>
    <name type="common">Coccidian parasite</name>
    <dbReference type="NCBI Taxonomy" id="5801"/>
    <lineage>
        <taxon>Eukaryota</taxon>
        <taxon>Sar</taxon>
        <taxon>Alveolata</taxon>
        <taxon>Apicomplexa</taxon>
        <taxon>Conoidasida</taxon>
        <taxon>Coccidia</taxon>
        <taxon>Eucoccidiorida</taxon>
        <taxon>Eimeriorina</taxon>
        <taxon>Eimeriidae</taxon>
        <taxon>Eimeria</taxon>
    </lineage>
</organism>
<evidence type="ECO:0000256" key="3">
    <source>
        <dbReference type="ARBA" id="ARBA00023163"/>
    </source>
</evidence>
<dbReference type="AlphaFoldDB" id="U6GPR8"/>
<evidence type="ECO:0000256" key="2">
    <source>
        <dbReference type="ARBA" id="ARBA00022478"/>
    </source>
</evidence>
<reference evidence="6" key="1">
    <citation type="submission" date="2013-10" db="EMBL/GenBank/DDBJ databases">
        <title>Genomic analysis of the causative agents of coccidiosis in chickens.</title>
        <authorList>
            <person name="Reid A.J."/>
            <person name="Blake D."/>
            <person name="Billington K."/>
            <person name="Browne H."/>
            <person name="Dunn M."/>
            <person name="Hung S."/>
            <person name="Kawahara F."/>
            <person name="Miranda-Saavedra D."/>
            <person name="Mourier T."/>
            <person name="Nagra H."/>
            <person name="Otto T.D."/>
            <person name="Rawlings N."/>
            <person name="Sanchez A."/>
            <person name="Sanders M."/>
            <person name="Subramaniam C."/>
            <person name="Tay Y."/>
            <person name="Dear P."/>
            <person name="Doerig C."/>
            <person name="Gruber A."/>
            <person name="Parkinson J."/>
            <person name="Shirley M."/>
            <person name="Wan K.L."/>
            <person name="Berriman M."/>
            <person name="Tomley F."/>
            <person name="Pain A."/>
        </authorList>
    </citation>
    <scope>NUCLEOTIDE SEQUENCE [LARGE SCALE GENOMIC DNA]</scope>
    <source>
        <strain evidence="6">Houghton</strain>
    </source>
</reference>
<keyword evidence="3" id="KW-0804">Transcription</keyword>
<gene>
    <name evidence="6" type="ORF">EAH_00021040</name>
</gene>
<keyword evidence="2" id="KW-0240">DNA-directed RNA polymerase</keyword>
<feature type="compositionally biased region" description="Polar residues" evidence="5">
    <location>
        <begin position="256"/>
        <end position="268"/>
    </location>
</feature>
<dbReference type="InterPro" id="IPR007811">
    <property type="entry name" value="RPC4"/>
</dbReference>
<evidence type="ECO:0000256" key="5">
    <source>
        <dbReference type="SAM" id="MobiDB-lite"/>
    </source>
</evidence>
<feature type="compositionally biased region" description="Low complexity" evidence="5">
    <location>
        <begin position="407"/>
        <end position="423"/>
    </location>
</feature>
<reference evidence="6" key="2">
    <citation type="submission" date="2013-10" db="EMBL/GenBank/DDBJ databases">
        <authorList>
            <person name="Aslett M."/>
        </authorList>
    </citation>
    <scope>NUCLEOTIDE SEQUENCE [LARGE SCALE GENOMIC DNA]</scope>
    <source>
        <strain evidence="6">Houghton</strain>
    </source>
</reference>
<feature type="compositionally biased region" description="Basic and acidic residues" evidence="5">
    <location>
        <begin position="212"/>
        <end position="226"/>
    </location>
</feature>
<dbReference type="PANTHER" id="PTHR13408">
    <property type="entry name" value="DNA-DIRECTED RNA POLYMERASE III"/>
    <property type="match status" value="1"/>
</dbReference>
<protein>
    <submittedName>
        <fullName evidence="6">Uncharacterized protein</fullName>
    </submittedName>
</protein>
<proteinExistence type="predicted"/>
<dbReference type="GO" id="GO:0042797">
    <property type="term" value="P:tRNA transcription by RNA polymerase III"/>
    <property type="evidence" value="ECO:0007669"/>
    <property type="project" value="TreeGrafter"/>
</dbReference>
<evidence type="ECO:0000313" key="6">
    <source>
        <dbReference type="EMBL" id="CDI81273.1"/>
    </source>
</evidence>
<dbReference type="OrthoDB" id="5836119at2759"/>
<feature type="region of interest" description="Disordered" evidence="5">
    <location>
        <begin position="1"/>
        <end position="108"/>
    </location>
</feature>
<dbReference type="EMBL" id="HG671577">
    <property type="protein sequence ID" value="CDI81273.1"/>
    <property type="molecule type" value="Genomic_DNA"/>
</dbReference>
<accession>U6GPR8</accession>
<dbReference type="GeneID" id="25270174"/>
<keyword evidence="4" id="KW-0539">Nucleus</keyword>
<comment type="subcellular location">
    <subcellularLocation>
        <location evidence="1">Nucleus</location>
    </subcellularLocation>
</comment>
<feature type="compositionally biased region" description="Low complexity" evidence="5">
    <location>
        <begin position="157"/>
        <end position="182"/>
    </location>
</feature>
<feature type="compositionally biased region" description="Low complexity" evidence="5">
    <location>
        <begin position="97"/>
        <end position="108"/>
    </location>
</feature>
<feature type="compositionally biased region" description="Polar residues" evidence="5">
    <location>
        <begin position="23"/>
        <end position="35"/>
    </location>
</feature>
<dbReference type="VEuPathDB" id="ToxoDB:EAH_00021040"/>
<feature type="compositionally biased region" description="Low complexity" evidence="5">
    <location>
        <begin position="325"/>
        <end position="364"/>
    </location>
</feature>
<dbReference type="GO" id="GO:0003677">
    <property type="term" value="F:DNA binding"/>
    <property type="evidence" value="ECO:0007669"/>
    <property type="project" value="InterPro"/>
</dbReference>
<feature type="compositionally biased region" description="Basic and acidic residues" evidence="5">
    <location>
        <begin position="427"/>
        <end position="436"/>
    </location>
</feature>
<keyword evidence="7" id="KW-1185">Reference proteome</keyword>
<feature type="region of interest" description="Disordered" evidence="5">
    <location>
        <begin position="404"/>
        <end position="445"/>
    </location>
</feature>
<dbReference type="Pfam" id="PF05132">
    <property type="entry name" value="RNA_pol_Rpc4"/>
    <property type="match status" value="1"/>
</dbReference>
<feature type="region of interest" description="Disordered" evidence="5">
    <location>
        <begin position="211"/>
        <end position="268"/>
    </location>
</feature>
<name>U6GPR8_EIMAC</name>
<dbReference type="OMA" id="SSMRQHE"/>
<dbReference type="Proteomes" id="UP000018050">
    <property type="component" value="Unassembled WGS sequence"/>
</dbReference>
<evidence type="ECO:0000256" key="4">
    <source>
        <dbReference type="ARBA" id="ARBA00023242"/>
    </source>
</evidence>
<feature type="region of interest" description="Disordered" evidence="5">
    <location>
        <begin position="325"/>
        <end position="371"/>
    </location>
</feature>
<feature type="region of interest" description="Disordered" evidence="5">
    <location>
        <begin position="126"/>
        <end position="182"/>
    </location>
</feature>
<dbReference type="RefSeq" id="XP_013248952.1">
    <property type="nucleotide sequence ID" value="XM_013393498.1"/>
</dbReference>
<feature type="compositionally biased region" description="Polar residues" evidence="5">
    <location>
        <begin position="126"/>
        <end position="135"/>
    </location>
</feature>
<evidence type="ECO:0000313" key="7">
    <source>
        <dbReference type="Proteomes" id="UP000018050"/>
    </source>
</evidence>
<sequence length="473" mass="51276">MEGSCDNRQPLPPTKKEPLRVRSFSSMRQHEQQQMAAAALRIPRGPGQHMPSLQLRDPRLKQHLAHPSVQGSSSSSSAVGNRSTVKFTPNVAVKQETGAGTTASPSTAQGATAFSVDALLLRSLHSHQPSPQGQDRSNRPKFPGTVMRHFSPAPAPKMQSSSLQNSSSSAKQQQQKKGSRSISLSGLALDQSQGHLFLPITIPFIHQTQKRMQQERLKQDTDKETFRSCSQPHQLDELQGIDTAASTPNHLRRSESTAAPPTNGKDSLQCFKQDSYADTPAALLLKDQFSTDGNGECWEEDSRPEFVHLCFPELLPSLDIAAMQAQQANGQNQTQQTAAEHQHRSSTTNTSTSSSNPVSSSRRNCPTPLHALPSGRIGKLLIRRSGRVHLCLLTDASRRRAARGRGEAAAAAEASGSATAEATPDSMKPKTEDKHRQAPPQTPYTLHSDDICYDVLVGTEGSFAQVRVSLTAS</sequence>
<evidence type="ECO:0000256" key="1">
    <source>
        <dbReference type="ARBA" id="ARBA00004123"/>
    </source>
</evidence>